<reference evidence="2 3" key="1">
    <citation type="journal article" date="2007" name="Nat. Genet.">
        <title>Comparative genomic analysis of three Leishmania species that cause diverse human disease.</title>
        <authorList>
            <person name="Peacock C.S."/>
            <person name="Seeger K."/>
            <person name="Harris D."/>
            <person name="Murphy L."/>
            <person name="Ruiz J.C."/>
            <person name="Quail M.A."/>
            <person name="Peters N."/>
            <person name="Adlem E."/>
            <person name="Tivey A."/>
            <person name="Aslett M."/>
            <person name="Kerhornou A."/>
            <person name="Ivens A."/>
            <person name="Fraser A."/>
            <person name="Rajandream M.A."/>
            <person name="Carver T."/>
            <person name="Norbertczak H."/>
            <person name="Chillingworth T."/>
            <person name="Hance Z."/>
            <person name="Jagels K."/>
            <person name="Moule S."/>
            <person name="Ormond D."/>
            <person name="Rutter S."/>
            <person name="Squares R."/>
            <person name="Whitehead S."/>
            <person name="Rabbinowitsch E."/>
            <person name="Arrowsmith C."/>
            <person name="White B."/>
            <person name="Thurston S."/>
            <person name="Bringaud F."/>
            <person name="Baldauf S.L."/>
            <person name="Faulconbridge A."/>
            <person name="Jeffares D."/>
            <person name="Depledge D.P."/>
            <person name="Oyola S.O."/>
            <person name="Hilley J.D."/>
            <person name="Brito L.O."/>
            <person name="Tosi L.R."/>
            <person name="Barrell B."/>
            <person name="Cruz A.K."/>
            <person name="Mottram J.C."/>
            <person name="Smith D.F."/>
            <person name="Berriman M."/>
        </authorList>
    </citation>
    <scope>NUCLEOTIDE SEQUENCE [LARGE SCALE GENOMIC DNA]</scope>
    <source>
        <strain evidence="2 3">MHOM/BR/75/M2904</strain>
    </source>
</reference>
<sequence length="486" mass="53460">MDVSQRGGRRARAPAPWPAVVRFVVATSQRVTLSPAQHASAGRPRLRHSPSSDTRPIRGWKGQPEGVGPRLFARGRRPPLRCAGGRGVRGTSPLLPSPPPSLPCPSPSPDSLAYPVSLPTHPPSHTHARTHRRTQALILATTPHGPQHLRLVRHAPRQQQHAPAPQRRRTPDAARRSGPRHGRRCRRRVGAGRRPSLHPRQAADPRAAVGGAAAQASRQRLGPRSALRVRRHHQQRSHRRLGAGRQHVAECRTRHGLGHAAHRRLHRRPHGPRLPLHSRRAACEQPHWRHRHLHCRGHPHGGEARHPRQLPHPAGAAAASGAAEGEAGAGQLEGDRHDGPNLRRLQCPPGSPYRWRQQRRLRAVRRLGAERAGRAGVGHDLPGVLGRPSSRGCHEHPCGEHCVALRPGHHAHRDARGGARPRLQQRVFRERRHRDERHEFARQALCGSCDQQQHGGGQGARAVRLPHLGVSGGGGPGRLRLCWLAS</sequence>
<feature type="compositionally biased region" description="Basic residues" evidence="1">
    <location>
        <begin position="227"/>
        <end position="242"/>
    </location>
</feature>
<protein>
    <submittedName>
        <fullName evidence="2">GP63, leishmanolysin</fullName>
    </submittedName>
</protein>
<accession>A4H6E8</accession>
<dbReference type="AlphaFoldDB" id="A4H6E8"/>
<dbReference type="VEuPathDB" id="TriTrypDB:LbrM.10.1720"/>
<organism evidence="2 3">
    <name type="scientific">Leishmania braziliensis</name>
    <dbReference type="NCBI Taxonomy" id="5660"/>
    <lineage>
        <taxon>Eukaryota</taxon>
        <taxon>Discoba</taxon>
        <taxon>Euglenozoa</taxon>
        <taxon>Kinetoplastea</taxon>
        <taxon>Metakinetoplastina</taxon>
        <taxon>Trypanosomatida</taxon>
        <taxon>Trypanosomatidae</taxon>
        <taxon>Leishmaniinae</taxon>
        <taxon>Leishmania</taxon>
        <taxon>Leishmania braziliensis species complex</taxon>
    </lineage>
</organism>
<name>A4H6E8_LEIBR</name>
<feature type="region of interest" description="Disordered" evidence="1">
    <location>
        <begin position="33"/>
        <end position="131"/>
    </location>
</feature>
<dbReference type="Proteomes" id="UP000007258">
    <property type="component" value="Unassembled WGS sequence"/>
</dbReference>
<evidence type="ECO:0000256" key="1">
    <source>
        <dbReference type="SAM" id="MobiDB-lite"/>
    </source>
</evidence>
<comment type="caution">
    <text evidence="2">The sequence shown here is derived from an EMBL/GenBank/DDBJ whole genome shotgun (WGS) entry which is preliminary data.</text>
</comment>
<evidence type="ECO:0000313" key="3">
    <source>
        <dbReference type="Proteomes" id="UP000007258"/>
    </source>
</evidence>
<feature type="compositionally biased region" description="Basic residues" evidence="1">
    <location>
        <begin position="254"/>
        <end position="277"/>
    </location>
</feature>
<feature type="compositionally biased region" description="Low complexity" evidence="1">
    <location>
        <begin position="202"/>
        <end position="222"/>
    </location>
</feature>
<feature type="region of interest" description="Disordered" evidence="1">
    <location>
        <begin position="154"/>
        <end position="277"/>
    </location>
</feature>
<dbReference type="EMBL" id="CADA01000096">
    <property type="protein sequence ID" value="CAM37373.2"/>
    <property type="molecule type" value="Genomic_DNA"/>
</dbReference>
<gene>
    <name evidence="2" type="primary">GP63-2</name>
    <name evidence="2" type="ORF">LbrM_10_1720</name>
</gene>
<proteinExistence type="predicted"/>
<feature type="region of interest" description="Disordered" evidence="1">
    <location>
        <begin position="296"/>
        <end position="353"/>
    </location>
</feature>
<dbReference type="MEROPS" id="M08.001"/>
<reference evidence="2 3" key="2">
    <citation type="journal article" date="2011" name="Genome Res.">
        <title>Chromosome and gene copy number variation allow major structural change between species and strains of Leishmania.</title>
        <authorList>
            <person name="Rogers M.B."/>
            <person name="Hilley J.D."/>
            <person name="Dickens N.J."/>
            <person name="Wilkes J."/>
            <person name="Bates P.A."/>
            <person name="Depledge D.P."/>
            <person name="Harris D."/>
            <person name="Her Y."/>
            <person name="Herzyk P."/>
            <person name="Imamura H."/>
            <person name="Otto T.D."/>
            <person name="Sanders M."/>
            <person name="Seeger K."/>
            <person name="Dujardin J.C."/>
            <person name="Berriman M."/>
            <person name="Smith D.F."/>
            <person name="Hertz-Fowler C."/>
            <person name="Mottram J.C."/>
        </authorList>
    </citation>
    <scope>NUCLEOTIDE SEQUENCE [LARGE SCALE GENOMIC DNA]</scope>
    <source>
        <strain evidence="2 3">MHOM/BR/75/M2904</strain>
    </source>
</reference>
<dbReference type="InParanoid" id="A4H6E8"/>
<feature type="compositionally biased region" description="Pro residues" evidence="1">
    <location>
        <begin position="95"/>
        <end position="108"/>
    </location>
</feature>
<keyword evidence="3" id="KW-1185">Reference proteome</keyword>
<evidence type="ECO:0000313" key="2">
    <source>
        <dbReference type="EMBL" id="CAM37373.2"/>
    </source>
</evidence>
<feature type="compositionally biased region" description="Basic residues" evidence="1">
    <location>
        <begin position="177"/>
        <end position="197"/>
    </location>
</feature>
<feature type="compositionally biased region" description="Low complexity" evidence="1">
    <location>
        <begin position="314"/>
        <end position="330"/>
    </location>
</feature>